<dbReference type="AlphaFoldDB" id="X1SLU4"/>
<name>X1SLU4_9ZZZZ</name>
<dbReference type="InterPro" id="IPR014030">
    <property type="entry name" value="Ketoacyl_synth_N"/>
</dbReference>
<dbReference type="InterPro" id="IPR016039">
    <property type="entry name" value="Thiolase-like"/>
</dbReference>
<reference evidence="4" key="1">
    <citation type="journal article" date="2014" name="Front. Microbiol.">
        <title>High frequency of phylogenetically diverse reductive dehalogenase-homologous genes in deep subseafloor sedimentary metagenomes.</title>
        <authorList>
            <person name="Kawai M."/>
            <person name="Futagami T."/>
            <person name="Toyoda A."/>
            <person name="Takaki Y."/>
            <person name="Nishi S."/>
            <person name="Hori S."/>
            <person name="Arai W."/>
            <person name="Tsubouchi T."/>
            <person name="Morono Y."/>
            <person name="Uchiyama I."/>
            <person name="Ito T."/>
            <person name="Fujiyama A."/>
            <person name="Inagaki F."/>
            <person name="Takami H."/>
        </authorList>
    </citation>
    <scope>NUCLEOTIDE SEQUENCE</scope>
    <source>
        <strain evidence="4">Expedition CK06-06</strain>
    </source>
</reference>
<dbReference type="Gene3D" id="3.40.47.10">
    <property type="match status" value="1"/>
</dbReference>
<evidence type="ECO:0000256" key="2">
    <source>
        <dbReference type="ARBA" id="ARBA00022679"/>
    </source>
</evidence>
<comment type="caution">
    <text evidence="4">The sequence shown here is derived from an EMBL/GenBank/DDBJ whole genome shotgun (WGS) entry which is preliminary data.</text>
</comment>
<evidence type="ECO:0000256" key="1">
    <source>
        <dbReference type="ARBA" id="ARBA00008467"/>
    </source>
</evidence>
<protein>
    <recommendedName>
        <fullName evidence="3">Ketosynthase family 3 (KS3) domain-containing protein</fullName>
    </recommendedName>
</protein>
<dbReference type="SUPFAM" id="SSF53901">
    <property type="entry name" value="Thiolase-like"/>
    <property type="match status" value="1"/>
</dbReference>
<sequence length="230" mass="24479">GHADVMIAGGAATNVTTLGIAGAARIGALSREPDPEKACRPFDLNRSGFIYGEGAGIVILETYEHARNRSAPILAELSGAGWSFDAYNEAAPDAEQQAVAMRMALKDADIPSEDVDYINAHGTSTRLNDATETKSIKMVFGKRAYKIPISSNKSMVGHLACAAGAVEAIATVMTIRNSIIPPTIHYETTDPECDLDYVPNEARHQSVNVCLSNSFGLGGQNCSLIIRRVL</sequence>
<dbReference type="PROSITE" id="PS52004">
    <property type="entry name" value="KS3_2"/>
    <property type="match status" value="1"/>
</dbReference>
<dbReference type="PANTHER" id="PTHR11712">
    <property type="entry name" value="POLYKETIDE SYNTHASE-RELATED"/>
    <property type="match status" value="1"/>
</dbReference>
<evidence type="ECO:0000259" key="3">
    <source>
        <dbReference type="PROSITE" id="PS52004"/>
    </source>
</evidence>
<feature type="non-terminal residue" evidence="4">
    <location>
        <position position="1"/>
    </location>
</feature>
<gene>
    <name evidence="4" type="ORF">S12H4_40555</name>
</gene>
<dbReference type="SMART" id="SM00825">
    <property type="entry name" value="PKS_KS"/>
    <property type="match status" value="1"/>
</dbReference>
<dbReference type="CDD" id="cd00834">
    <property type="entry name" value="KAS_I_II"/>
    <property type="match status" value="1"/>
</dbReference>
<comment type="similarity">
    <text evidence="1">Belongs to the thiolase-like superfamily. Beta-ketoacyl-ACP synthases family.</text>
</comment>
<dbReference type="GO" id="GO:0005829">
    <property type="term" value="C:cytosol"/>
    <property type="evidence" value="ECO:0007669"/>
    <property type="project" value="TreeGrafter"/>
</dbReference>
<accession>X1SLU4</accession>
<dbReference type="Pfam" id="PF00109">
    <property type="entry name" value="ketoacyl-synt"/>
    <property type="match status" value="1"/>
</dbReference>
<dbReference type="GO" id="GO:0006633">
    <property type="term" value="P:fatty acid biosynthetic process"/>
    <property type="evidence" value="ECO:0007669"/>
    <property type="project" value="TreeGrafter"/>
</dbReference>
<organism evidence="4">
    <name type="scientific">marine sediment metagenome</name>
    <dbReference type="NCBI Taxonomy" id="412755"/>
    <lineage>
        <taxon>unclassified sequences</taxon>
        <taxon>metagenomes</taxon>
        <taxon>ecological metagenomes</taxon>
    </lineage>
</organism>
<dbReference type="InterPro" id="IPR000794">
    <property type="entry name" value="Beta-ketoacyl_synthase"/>
</dbReference>
<dbReference type="GO" id="GO:0004315">
    <property type="term" value="F:3-oxoacyl-[acyl-carrier-protein] synthase activity"/>
    <property type="evidence" value="ECO:0007669"/>
    <property type="project" value="TreeGrafter"/>
</dbReference>
<dbReference type="EMBL" id="BARW01024621">
    <property type="protein sequence ID" value="GAI94007.1"/>
    <property type="molecule type" value="Genomic_DNA"/>
</dbReference>
<feature type="domain" description="Ketosynthase family 3 (KS3)" evidence="3">
    <location>
        <begin position="1"/>
        <end position="228"/>
    </location>
</feature>
<proteinExistence type="inferred from homology"/>
<keyword evidence="2" id="KW-0808">Transferase</keyword>
<dbReference type="InterPro" id="IPR014031">
    <property type="entry name" value="Ketoacyl_synth_C"/>
</dbReference>
<dbReference type="Pfam" id="PF02801">
    <property type="entry name" value="Ketoacyl-synt_C"/>
    <property type="match status" value="1"/>
</dbReference>
<dbReference type="InterPro" id="IPR020841">
    <property type="entry name" value="PKS_Beta-ketoAc_synthase_dom"/>
</dbReference>
<dbReference type="PANTHER" id="PTHR11712:SF336">
    <property type="entry name" value="3-OXOACYL-[ACYL-CARRIER-PROTEIN] SYNTHASE, MITOCHONDRIAL"/>
    <property type="match status" value="1"/>
</dbReference>
<evidence type="ECO:0000313" key="4">
    <source>
        <dbReference type="EMBL" id="GAI94007.1"/>
    </source>
</evidence>